<evidence type="ECO:0000313" key="5">
    <source>
        <dbReference type="Proteomes" id="UP001589894"/>
    </source>
</evidence>
<accession>A0ABV6P069</accession>
<evidence type="ECO:0000313" key="4">
    <source>
        <dbReference type="EMBL" id="MFC0566420.1"/>
    </source>
</evidence>
<sequence>MELEPVEAPIVAVTVFPDRARVSRLAQVTLPPGEHRIRISPLPLGLHRDSLRVSGYGRATVLGVDLATRRMPRSADERVAELTRRRTELAAEEAGLTDADEVEQRRDTFLAGVADRATGTYARALAAGEVTPGDLARFADAIAEQITGARDRRRELGRRRVELAEEIAAIDRSLQALGDGEPDHLVADVTLSLAEPAESGAPGDDDEAPTAEPGDHAEASAAEPGDDIEVELTYLVDGAGWRSSYDLRLVDQTLGVTWFGLVSQRTGEDWPECDLRLSTARPAGSTTVPELTPWYLDRDRPVPPPAPRPRPAGGAIPAAAAFARAGGGPEPAREFKQAVATVEQGVAAATYRPARAVAVPGDGSSHRATVAVFDLPARLDHVTAPVREPAAYLRATVRNTSAHTLLPGPAAVFHGADLVTGTPLRIWAPGEELELALGLDDRIRVERELVRREAGRATLGAARRREVEYRVTVANHTPRPAEVVVLDQLPVSRDDGIAVRETRLEPPPVERTDLGELTWRLRLDPGRSAELTMAFRVDTAKGVELVGWRE</sequence>
<proteinExistence type="predicted"/>
<protein>
    <submittedName>
        <fullName evidence="4">Mucoidy inhibitor MuiA family protein</fullName>
    </submittedName>
</protein>
<dbReference type="Proteomes" id="UP001589894">
    <property type="component" value="Unassembled WGS sequence"/>
</dbReference>
<gene>
    <name evidence="4" type="ORF">ACFFHU_20060</name>
</gene>
<feature type="domain" description="DUF4140" evidence="3">
    <location>
        <begin position="13"/>
        <end position="109"/>
    </location>
</feature>
<dbReference type="PANTHER" id="PTHR31005:SF8">
    <property type="entry name" value="DUF4139 DOMAIN-CONTAINING PROTEIN"/>
    <property type="match status" value="1"/>
</dbReference>
<organism evidence="4 5">
    <name type="scientific">Plantactinospora siamensis</name>
    <dbReference type="NCBI Taxonomy" id="555372"/>
    <lineage>
        <taxon>Bacteria</taxon>
        <taxon>Bacillati</taxon>
        <taxon>Actinomycetota</taxon>
        <taxon>Actinomycetes</taxon>
        <taxon>Micromonosporales</taxon>
        <taxon>Micromonosporaceae</taxon>
        <taxon>Plantactinospora</taxon>
    </lineage>
</organism>
<evidence type="ECO:0000259" key="2">
    <source>
        <dbReference type="Pfam" id="PF13598"/>
    </source>
</evidence>
<dbReference type="Pfam" id="PF13600">
    <property type="entry name" value="DUF4140"/>
    <property type="match status" value="1"/>
</dbReference>
<feature type="region of interest" description="Disordered" evidence="1">
    <location>
        <begin position="196"/>
        <end position="226"/>
    </location>
</feature>
<reference evidence="4 5" key="1">
    <citation type="submission" date="2024-09" db="EMBL/GenBank/DDBJ databases">
        <authorList>
            <person name="Sun Q."/>
            <person name="Mori K."/>
        </authorList>
    </citation>
    <scope>NUCLEOTIDE SEQUENCE [LARGE SCALE GENOMIC DNA]</scope>
    <source>
        <strain evidence="4 5">TBRC 2205</strain>
    </source>
</reference>
<dbReference type="PANTHER" id="PTHR31005">
    <property type="entry name" value="DUF4139 DOMAIN-CONTAINING PROTEIN"/>
    <property type="match status" value="1"/>
</dbReference>
<dbReference type="InterPro" id="IPR025554">
    <property type="entry name" value="DUF4140"/>
</dbReference>
<comment type="caution">
    <text evidence="4">The sequence shown here is derived from an EMBL/GenBank/DDBJ whole genome shotgun (WGS) entry which is preliminary data.</text>
</comment>
<evidence type="ECO:0000256" key="1">
    <source>
        <dbReference type="SAM" id="MobiDB-lite"/>
    </source>
</evidence>
<dbReference type="RefSeq" id="WP_377341048.1">
    <property type="nucleotide sequence ID" value="NZ_JBHLUE010000016.1"/>
</dbReference>
<feature type="domain" description="DUF4139" evidence="2">
    <location>
        <begin position="230"/>
        <end position="538"/>
    </location>
</feature>
<keyword evidence="5" id="KW-1185">Reference proteome</keyword>
<dbReference type="InterPro" id="IPR037291">
    <property type="entry name" value="DUF4139"/>
</dbReference>
<evidence type="ECO:0000259" key="3">
    <source>
        <dbReference type="Pfam" id="PF13600"/>
    </source>
</evidence>
<name>A0ABV6P069_9ACTN</name>
<dbReference type="NCBIfam" id="TIGR02231">
    <property type="entry name" value="mucoidy inhibitor MuiA family protein"/>
    <property type="match status" value="1"/>
</dbReference>
<dbReference type="EMBL" id="JBHLUE010000016">
    <property type="protein sequence ID" value="MFC0566420.1"/>
    <property type="molecule type" value="Genomic_DNA"/>
</dbReference>
<dbReference type="Pfam" id="PF13598">
    <property type="entry name" value="DUF4139"/>
    <property type="match status" value="1"/>
</dbReference>
<dbReference type="InterPro" id="IPR011935">
    <property type="entry name" value="CHP02231"/>
</dbReference>